<reference evidence="1" key="1">
    <citation type="submission" date="2020-11" db="EMBL/GenBank/DDBJ databases">
        <authorList>
            <consortium name="DOE Joint Genome Institute"/>
            <person name="Ahrendt S."/>
            <person name="Riley R."/>
            <person name="Andreopoulos W."/>
            <person name="Labutti K."/>
            <person name="Pangilinan J."/>
            <person name="Ruiz-Duenas F.J."/>
            <person name="Barrasa J.M."/>
            <person name="Sanchez-Garcia M."/>
            <person name="Camarero S."/>
            <person name="Miyauchi S."/>
            <person name="Serrano A."/>
            <person name="Linde D."/>
            <person name="Babiker R."/>
            <person name="Drula E."/>
            <person name="Ayuso-Fernandez I."/>
            <person name="Pacheco R."/>
            <person name="Padilla G."/>
            <person name="Ferreira P."/>
            <person name="Barriuso J."/>
            <person name="Kellner H."/>
            <person name="Castanera R."/>
            <person name="Alfaro M."/>
            <person name="Ramirez L."/>
            <person name="Pisabarro A.G."/>
            <person name="Kuo A."/>
            <person name="Tritt A."/>
            <person name="Lipzen A."/>
            <person name="He G."/>
            <person name="Yan M."/>
            <person name="Ng V."/>
            <person name="Cullen D."/>
            <person name="Martin F."/>
            <person name="Rosso M.-N."/>
            <person name="Henrissat B."/>
            <person name="Hibbett D."/>
            <person name="Martinez A.T."/>
            <person name="Grigoriev I.V."/>
        </authorList>
    </citation>
    <scope>NUCLEOTIDE SEQUENCE</scope>
    <source>
        <strain evidence="1">CIRM-BRFM 674</strain>
    </source>
</reference>
<organism evidence="1 2">
    <name type="scientific">Pholiota conissans</name>
    <dbReference type="NCBI Taxonomy" id="109636"/>
    <lineage>
        <taxon>Eukaryota</taxon>
        <taxon>Fungi</taxon>
        <taxon>Dikarya</taxon>
        <taxon>Basidiomycota</taxon>
        <taxon>Agaricomycotina</taxon>
        <taxon>Agaricomycetes</taxon>
        <taxon>Agaricomycetidae</taxon>
        <taxon>Agaricales</taxon>
        <taxon>Agaricineae</taxon>
        <taxon>Strophariaceae</taxon>
        <taxon>Pholiota</taxon>
    </lineage>
</organism>
<name>A0A9P6D7D7_9AGAR</name>
<dbReference type="AlphaFoldDB" id="A0A9P6D7D7"/>
<dbReference type="EMBL" id="MU155134">
    <property type="protein sequence ID" value="KAF9485725.1"/>
    <property type="molecule type" value="Genomic_DNA"/>
</dbReference>
<comment type="caution">
    <text evidence="1">The sequence shown here is derived from an EMBL/GenBank/DDBJ whole genome shotgun (WGS) entry which is preliminary data.</text>
</comment>
<evidence type="ECO:0000313" key="1">
    <source>
        <dbReference type="EMBL" id="KAF9485725.1"/>
    </source>
</evidence>
<proteinExistence type="predicted"/>
<keyword evidence="2" id="KW-1185">Reference proteome</keyword>
<dbReference type="OrthoDB" id="3048627at2759"/>
<accession>A0A9P6D7D7</accession>
<protein>
    <recommendedName>
        <fullName evidence="3">F-box domain-containing protein</fullName>
    </recommendedName>
</protein>
<sequence length="429" mass="49296">MTCASDIVPTNLKRASILTLPNEVLLRIFYEVYYASCDIRLDEESTTKLADASLFPQCLIKVCKAWKKLVRSVPRFATRIMVFVDEPISFDELRGRFEDSKTLFIKVFAIRRQYPDTYDPFEKGVTRDVVKALSPHIERCKVVVFDLLQNSSLPHMTQFSGQAPKLRTLRMQCRRSVANESTQLVSQHELLTQPSPFICPHLQYLDMHGHMFVEAVHIPQWQRSIRALSRKQLTISHLRNVPAEEFDLRKLMLTLSEIHHLTKLKLLDVELDNTTCISEASPGPIFIQNFEFEDLSRSFFTGFFAAYENAIDVSDTVIKNCQLGRVDYFPSWSLKFENIDAEEDLVEFISRWDGFYLLFKNCPGIDDRLLERLSTLPPPGKVFYAPTFRHLEISGSSSASNFSVEALKFLVTARKEHADSDCLSSPMKT</sequence>
<evidence type="ECO:0000313" key="2">
    <source>
        <dbReference type="Proteomes" id="UP000807469"/>
    </source>
</evidence>
<gene>
    <name evidence="1" type="ORF">BDN70DRAFT_871050</name>
</gene>
<evidence type="ECO:0008006" key="3">
    <source>
        <dbReference type="Google" id="ProtNLM"/>
    </source>
</evidence>
<dbReference type="Proteomes" id="UP000807469">
    <property type="component" value="Unassembled WGS sequence"/>
</dbReference>